<evidence type="ECO:0000256" key="8">
    <source>
        <dbReference type="ARBA" id="ARBA00022989"/>
    </source>
</evidence>
<feature type="transmembrane region" description="Helical" evidence="10">
    <location>
        <begin position="244"/>
        <end position="263"/>
    </location>
</feature>
<name>A0A1Y3BQ07_EURMA</name>
<dbReference type="FunFam" id="1.20.1560.10:FF:000020">
    <property type="entry name" value="ABC metal ion transporter"/>
    <property type="match status" value="1"/>
</dbReference>
<feature type="transmembrane region" description="Helical" evidence="10">
    <location>
        <begin position="320"/>
        <end position="349"/>
    </location>
</feature>
<comment type="caution">
    <text evidence="12">The sequence shown here is derived from an EMBL/GenBank/DDBJ whole genome shotgun (WGS) entry which is preliminary data.</text>
</comment>
<dbReference type="Proteomes" id="UP000194236">
    <property type="component" value="Unassembled WGS sequence"/>
</dbReference>
<dbReference type="Pfam" id="PF00664">
    <property type="entry name" value="ABC_membrane"/>
    <property type="match status" value="1"/>
</dbReference>
<keyword evidence="7" id="KW-0067">ATP-binding</keyword>
<dbReference type="Gene3D" id="3.40.50.300">
    <property type="entry name" value="P-loop containing nucleotide triphosphate hydrolases"/>
    <property type="match status" value="1"/>
</dbReference>
<feature type="non-terminal residue" evidence="12">
    <location>
        <position position="465"/>
    </location>
</feature>
<feature type="transmembrane region" description="Helical" evidence="10">
    <location>
        <begin position="361"/>
        <end position="381"/>
    </location>
</feature>
<dbReference type="InterPro" id="IPR011527">
    <property type="entry name" value="ABC1_TM_dom"/>
</dbReference>
<evidence type="ECO:0000256" key="3">
    <source>
        <dbReference type="ARBA" id="ARBA00022554"/>
    </source>
</evidence>
<dbReference type="EMBL" id="MUJZ01005308">
    <property type="protein sequence ID" value="OTF83070.1"/>
    <property type="molecule type" value="Genomic_DNA"/>
</dbReference>
<evidence type="ECO:0000259" key="11">
    <source>
        <dbReference type="PROSITE" id="PS50929"/>
    </source>
</evidence>
<evidence type="ECO:0000256" key="5">
    <source>
        <dbReference type="ARBA" id="ARBA00022737"/>
    </source>
</evidence>
<gene>
    <name evidence="12" type="ORF">BLA29_002531</name>
</gene>
<dbReference type="PANTHER" id="PTHR24223">
    <property type="entry name" value="ATP-BINDING CASSETTE SUB-FAMILY C"/>
    <property type="match status" value="1"/>
</dbReference>
<keyword evidence="13" id="KW-1185">Reference proteome</keyword>
<keyword evidence="2" id="KW-0813">Transport</keyword>
<comment type="subcellular location">
    <subcellularLocation>
        <location evidence="1">Vacuole membrane</location>
        <topology evidence="1">Multi-pass membrane protein</topology>
    </subcellularLocation>
</comment>
<dbReference type="SUPFAM" id="SSF90123">
    <property type="entry name" value="ABC transporter transmembrane region"/>
    <property type="match status" value="1"/>
</dbReference>
<dbReference type="GO" id="GO:0140359">
    <property type="term" value="F:ABC-type transporter activity"/>
    <property type="evidence" value="ECO:0007669"/>
    <property type="project" value="InterPro"/>
</dbReference>
<organism evidence="12 13">
    <name type="scientific">Euroglyphus maynei</name>
    <name type="common">Mayne's house dust mite</name>
    <dbReference type="NCBI Taxonomy" id="6958"/>
    <lineage>
        <taxon>Eukaryota</taxon>
        <taxon>Metazoa</taxon>
        <taxon>Ecdysozoa</taxon>
        <taxon>Arthropoda</taxon>
        <taxon>Chelicerata</taxon>
        <taxon>Arachnida</taxon>
        <taxon>Acari</taxon>
        <taxon>Acariformes</taxon>
        <taxon>Sarcoptiformes</taxon>
        <taxon>Astigmata</taxon>
        <taxon>Psoroptidia</taxon>
        <taxon>Analgoidea</taxon>
        <taxon>Pyroglyphidae</taxon>
        <taxon>Pyroglyphinae</taxon>
        <taxon>Euroglyphus</taxon>
    </lineage>
</organism>
<feature type="transmembrane region" description="Helical" evidence="10">
    <location>
        <begin position="143"/>
        <end position="160"/>
    </location>
</feature>
<dbReference type="GO" id="GO:0005524">
    <property type="term" value="F:ATP binding"/>
    <property type="evidence" value="ECO:0007669"/>
    <property type="project" value="UniProtKB-KW"/>
</dbReference>
<keyword evidence="3" id="KW-0926">Vacuole</keyword>
<reference evidence="12 13" key="1">
    <citation type="submission" date="2017-03" db="EMBL/GenBank/DDBJ databases">
        <title>Genome Survey of Euroglyphus maynei.</title>
        <authorList>
            <person name="Arlian L.G."/>
            <person name="Morgan M.S."/>
            <person name="Rider S.D."/>
        </authorList>
    </citation>
    <scope>NUCLEOTIDE SEQUENCE [LARGE SCALE GENOMIC DNA]</scope>
    <source>
        <strain evidence="12">Arlian Lab</strain>
        <tissue evidence="12">Whole body</tissue>
    </source>
</reference>
<evidence type="ECO:0000256" key="2">
    <source>
        <dbReference type="ARBA" id="ARBA00022448"/>
    </source>
</evidence>
<evidence type="ECO:0000256" key="1">
    <source>
        <dbReference type="ARBA" id="ARBA00004128"/>
    </source>
</evidence>
<dbReference type="InterPro" id="IPR027417">
    <property type="entry name" value="P-loop_NTPase"/>
</dbReference>
<feature type="transmembrane region" description="Helical" evidence="10">
    <location>
        <begin position="217"/>
        <end position="238"/>
    </location>
</feature>
<keyword evidence="4 10" id="KW-0812">Transmembrane</keyword>
<dbReference type="InterPro" id="IPR036640">
    <property type="entry name" value="ABC1_TM_sf"/>
</dbReference>
<sequence length="465" mass="53939">MQPNINPWFHAGFLSRITFWWFNPLIWIGYRRPLIERDIFQLDYDNRTAEILRKFQKNLDQYKWRKINEQLIEQDRNGYERPLNDKLTAKINIGWIILRSYWPLIMFSASLKFLSSILTFVNPTILDYLISFMSSKDEPYWHGFFYASLMFISPALESIMSNQYEYWISIVVLRARISIISLIYKKSLRMSNLSRTQYSSGEVTNIMSVDSERITDFLVVVNMLWSAPFQIAIAFYMLWQQVQVASMAGLSFMIILIPFNGFVMKKIQSYQKQVMRQKDKRTKLMNEILSGMKVLKLYAWETSFRMMITKLRNLECRLLYSVTLFSGFIVFAFTAAPFLVGLLTFTTYVLMGNILDPNKAFVSLSLFSIIRAPLGMLPMLLTNGVQSLVSITRVNKYLNTDEQDERAVKKLPDEECSVRIRNATFTWSPESPATLKNINLNVTRGKLIAIVGTVGSGKSSLLSAI</sequence>
<evidence type="ECO:0000256" key="9">
    <source>
        <dbReference type="ARBA" id="ARBA00023136"/>
    </source>
</evidence>
<dbReference type="CDD" id="cd18595">
    <property type="entry name" value="ABC_6TM_MRP1_2_3_6_D1_like"/>
    <property type="match status" value="1"/>
</dbReference>
<dbReference type="GO" id="GO:0000323">
    <property type="term" value="C:lytic vacuole"/>
    <property type="evidence" value="ECO:0007669"/>
    <property type="project" value="UniProtKB-ARBA"/>
</dbReference>
<evidence type="ECO:0000256" key="7">
    <source>
        <dbReference type="ARBA" id="ARBA00022840"/>
    </source>
</evidence>
<protein>
    <recommendedName>
        <fullName evidence="11">ABC transmembrane type-1 domain-containing protein</fullName>
    </recommendedName>
</protein>
<dbReference type="PROSITE" id="PS50929">
    <property type="entry name" value="ABC_TM1F"/>
    <property type="match status" value="1"/>
</dbReference>
<keyword evidence="9 10" id="KW-0472">Membrane</keyword>
<evidence type="ECO:0000313" key="13">
    <source>
        <dbReference type="Proteomes" id="UP000194236"/>
    </source>
</evidence>
<dbReference type="PANTHER" id="PTHR24223:SF443">
    <property type="entry name" value="MULTIDRUG-RESISTANCE LIKE PROTEIN 1, ISOFORM I"/>
    <property type="match status" value="1"/>
</dbReference>
<dbReference type="Gene3D" id="1.20.1560.10">
    <property type="entry name" value="ABC transporter type 1, transmembrane domain"/>
    <property type="match status" value="1"/>
</dbReference>
<evidence type="ECO:0000256" key="4">
    <source>
        <dbReference type="ARBA" id="ARBA00022692"/>
    </source>
</evidence>
<dbReference type="GO" id="GO:0005774">
    <property type="term" value="C:vacuolar membrane"/>
    <property type="evidence" value="ECO:0007669"/>
    <property type="project" value="UniProtKB-SubCell"/>
</dbReference>
<dbReference type="OrthoDB" id="6514538at2759"/>
<evidence type="ECO:0000256" key="10">
    <source>
        <dbReference type="SAM" id="Phobius"/>
    </source>
</evidence>
<accession>A0A1Y3BQ07</accession>
<keyword evidence="6" id="KW-0547">Nucleotide-binding</keyword>
<dbReference type="AlphaFoldDB" id="A0A1Y3BQ07"/>
<evidence type="ECO:0000256" key="6">
    <source>
        <dbReference type="ARBA" id="ARBA00022741"/>
    </source>
</evidence>
<dbReference type="InterPro" id="IPR050173">
    <property type="entry name" value="ABC_transporter_C-like"/>
</dbReference>
<proteinExistence type="predicted"/>
<keyword evidence="8 10" id="KW-1133">Transmembrane helix</keyword>
<dbReference type="SUPFAM" id="SSF52540">
    <property type="entry name" value="P-loop containing nucleoside triphosphate hydrolases"/>
    <property type="match status" value="1"/>
</dbReference>
<evidence type="ECO:0000313" key="12">
    <source>
        <dbReference type="EMBL" id="OTF83070.1"/>
    </source>
</evidence>
<feature type="domain" description="ABC transmembrane type-1" evidence="11">
    <location>
        <begin position="107"/>
        <end position="386"/>
    </location>
</feature>
<keyword evidence="5" id="KW-0677">Repeat</keyword>